<dbReference type="PANTHER" id="PTHR43436">
    <property type="entry name" value="ARAC-FAMILY TRANSCRIPTIONAL REGULATOR"/>
    <property type="match status" value="1"/>
</dbReference>
<dbReference type="Gene3D" id="1.10.10.60">
    <property type="entry name" value="Homeodomain-like"/>
    <property type="match status" value="1"/>
</dbReference>
<dbReference type="Proteomes" id="UP000028643">
    <property type="component" value="Unassembled WGS sequence"/>
</dbReference>
<dbReference type="SUPFAM" id="SSF46689">
    <property type="entry name" value="Homeodomain-like"/>
    <property type="match status" value="2"/>
</dbReference>
<gene>
    <name evidence="6" type="ORF">IV02_20335</name>
</gene>
<feature type="compositionally biased region" description="Basic and acidic residues" evidence="4">
    <location>
        <begin position="313"/>
        <end position="331"/>
    </location>
</feature>
<dbReference type="PROSITE" id="PS01124">
    <property type="entry name" value="HTH_ARAC_FAMILY_2"/>
    <property type="match status" value="1"/>
</dbReference>
<dbReference type="InterPro" id="IPR009057">
    <property type="entry name" value="Homeodomain-like_sf"/>
</dbReference>
<reference evidence="6 7" key="1">
    <citation type="submission" date="2014-07" db="EMBL/GenBank/DDBJ databases">
        <title>Draft Genome Sequences of Environmental Pseudomonas syringae strains.</title>
        <authorList>
            <person name="Baltrus D.A."/>
            <person name="Berge O."/>
            <person name="Morris C."/>
        </authorList>
    </citation>
    <scope>NUCLEOTIDE SEQUENCE [LARGE SCALE GENOMIC DNA]</scope>
    <source>
        <strain evidence="6 7">CEB003</strain>
    </source>
</reference>
<name>A0A085V0N6_PSESX</name>
<evidence type="ECO:0000256" key="2">
    <source>
        <dbReference type="ARBA" id="ARBA00023125"/>
    </source>
</evidence>
<evidence type="ECO:0000256" key="3">
    <source>
        <dbReference type="ARBA" id="ARBA00023163"/>
    </source>
</evidence>
<sequence>MTSASLSQFGFSHMQSLSLRESAQPNERLQTLGRLVEKVTLQIGLNEVCPTSIPGLTFYRLAELGTPAYCIYEPCVAIILQGAKEITFGEEACQFEQGSFFVTSVDIPTLARVTAANEQTPYLSAVLKLDFSMLNEVILSLEPPKQELATEPRGFVSGVATSEMLDAFARLATLIERPLEAGLMAGLIKREICVRLLLSEAGHLLRSVTRDGYRDKGIVRAIEWLKHHYDKPLHVAELAERSGMASSTLHHNFRKLTGTSPVQYQKSLRLQAARSLMLTDRIDVNTAALRVGYESVAQFSREYTRRFGAPPSRDIRLARENSGRRDSPLHA</sequence>
<dbReference type="GO" id="GO:0043565">
    <property type="term" value="F:sequence-specific DNA binding"/>
    <property type="evidence" value="ECO:0007669"/>
    <property type="project" value="InterPro"/>
</dbReference>
<dbReference type="PROSITE" id="PS00041">
    <property type="entry name" value="HTH_ARAC_FAMILY_1"/>
    <property type="match status" value="1"/>
</dbReference>
<accession>A0A085V0N6</accession>
<evidence type="ECO:0000313" key="6">
    <source>
        <dbReference type="EMBL" id="KFE48999.1"/>
    </source>
</evidence>
<dbReference type="Pfam" id="PF06719">
    <property type="entry name" value="AraC_N"/>
    <property type="match status" value="1"/>
</dbReference>
<evidence type="ECO:0000256" key="1">
    <source>
        <dbReference type="ARBA" id="ARBA00023015"/>
    </source>
</evidence>
<dbReference type="InterPro" id="IPR018060">
    <property type="entry name" value="HTH_AraC"/>
</dbReference>
<dbReference type="PANTHER" id="PTHR43436:SF1">
    <property type="entry name" value="TRANSCRIPTIONAL REGULATORY PROTEIN"/>
    <property type="match status" value="1"/>
</dbReference>
<dbReference type="GO" id="GO:0003700">
    <property type="term" value="F:DNA-binding transcription factor activity"/>
    <property type="evidence" value="ECO:0007669"/>
    <property type="project" value="InterPro"/>
</dbReference>
<dbReference type="PATRIC" id="fig|317.174.peg.4158"/>
<dbReference type="InterPro" id="IPR018062">
    <property type="entry name" value="HTH_AraC-typ_CS"/>
</dbReference>
<feature type="domain" description="HTH araC/xylS-type" evidence="5">
    <location>
        <begin position="219"/>
        <end position="317"/>
    </location>
</feature>
<dbReference type="SMART" id="SM00342">
    <property type="entry name" value="HTH_ARAC"/>
    <property type="match status" value="1"/>
</dbReference>
<evidence type="ECO:0000256" key="4">
    <source>
        <dbReference type="SAM" id="MobiDB-lite"/>
    </source>
</evidence>
<feature type="region of interest" description="Disordered" evidence="4">
    <location>
        <begin position="312"/>
        <end position="331"/>
    </location>
</feature>
<dbReference type="AlphaFoldDB" id="A0A085V0N6"/>
<keyword evidence="2" id="KW-0238">DNA-binding</keyword>
<evidence type="ECO:0000313" key="7">
    <source>
        <dbReference type="Proteomes" id="UP000028643"/>
    </source>
</evidence>
<dbReference type="EMBL" id="JPQT01000119">
    <property type="protein sequence ID" value="KFE48999.1"/>
    <property type="molecule type" value="Genomic_DNA"/>
</dbReference>
<comment type="caution">
    <text evidence="6">The sequence shown here is derived from an EMBL/GenBank/DDBJ whole genome shotgun (WGS) entry which is preliminary data.</text>
</comment>
<dbReference type="InterPro" id="IPR009594">
    <property type="entry name" value="Tscrpt_reg_HTH_AraC_N"/>
</dbReference>
<dbReference type="Pfam" id="PF12833">
    <property type="entry name" value="HTH_18"/>
    <property type="match status" value="1"/>
</dbReference>
<dbReference type="GO" id="GO:0009893">
    <property type="term" value="P:positive regulation of metabolic process"/>
    <property type="evidence" value="ECO:0007669"/>
    <property type="project" value="UniProtKB-ARBA"/>
</dbReference>
<organism evidence="6 7">
    <name type="scientific">Pseudomonas syringae</name>
    <dbReference type="NCBI Taxonomy" id="317"/>
    <lineage>
        <taxon>Bacteria</taxon>
        <taxon>Pseudomonadati</taxon>
        <taxon>Pseudomonadota</taxon>
        <taxon>Gammaproteobacteria</taxon>
        <taxon>Pseudomonadales</taxon>
        <taxon>Pseudomonadaceae</taxon>
        <taxon>Pseudomonas</taxon>
    </lineage>
</organism>
<dbReference type="RefSeq" id="WP_047577247.1">
    <property type="nucleotide sequence ID" value="NZ_JPQT01000119.1"/>
</dbReference>
<proteinExistence type="predicted"/>
<protein>
    <submittedName>
        <fullName evidence="6">AraC family transcriptional regulator</fullName>
    </submittedName>
</protein>
<keyword evidence="3" id="KW-0804">Transcription</keyword>
<evidence type="ECO:0000259" key="5">
    <source>
        <dbReference type="PROSITE" id="PS01124"/>
    </source>
</evidence>
<keyword evidence="1" id="KW-0805">Transcription regulation</keyword>